<dbReference type="EMBL" id="BSXS01010002">
    <property type="protein sequence ID" value="GME97144.1"/>
    <property type="molecule type" value="Genomic_DNA"/>
</dbReference>
<evidence type="ECO:0000313" key="2">
    <source>
        <dbReference type="Proteomes" id="UP001165064"/>
    </source>
</evidence>
<name>A0ACB5TX73_AMBMO</name>
<proteinExistence type="predicted"/>
<reference evidence="1" key="1">
    <citation type="submission" date="2023-04" db="EMBL/GenBank/DDBJ databases">
        <title>Ambrosiozyma monospora NBRC 10751.</title>
        <authorList>
            <person name="Ichikawa N."/>
            <person name="Sato H."/>
            <person name="Tonouchi N."/>
        </authorList>
    </citation>
    <scope>NUCLEOTIDE SEQUENCE</scope>
    <source>
        <strain evidence="1">NBRC 10751</strain>
    </source>
</reference>
<protein>
    <submittedName>
        <fullName evidence="1">Unnamed protein product</fullName>
    </submittedName>
</protein>
<gene>
    <name evidence="1" type="ORF">Amon02_001016800</name>
</gene>
<dbReference type="Proteomes" id="UP001165064">
    <property type="component" value="Unassembled WGS sequence"/>
</dbReference>
<accession>A0ACB5TX73</accession>
<sequence length="263" mass="29124">MQLGNVKPPQGWAFLESGDTKMRGINKVIDGWMLDLTPSDWVRSNFLTDVIEVDDDTKWCYDLHPKLETNQVGIGSGKNNKKVRGVFRRRRWVRSCIRDIYDPAKLSPDDTIEEVESSSDDDEVDGDGGAHDSDSSFQNSHSRTSSNTTDGGETETVKGKGDDGGIRVRKRDKFFKKRSSSKSSIASQSSDSSSSIVSAGGTHHHHHHIHHQSQHQHEHAHLHHKSGKKLGLHSHHKKSGSIDSSRSEASGTGDSIIEEEGDE</sequence>
<organism evidence="1 2">
    <name type="scientific">Ambrosiozyma monospora</name>
    <name type="common">Yeast</name>
    <name type="synonym">Endomycopsis monosporus</name>
    <dbReference type="NCBI Taxonomy" id="43982"/>
    <lineage>
        <taxon>Eukaryota</taxon>
        <taxon>Fungi</taxon>
        <taxon>Dikarya</taxon>
        <taxon>Ascomycota</taxon>
        <taxon>Saccharomycotina</taxon>
        <taxon>Pichiomycetes</taxon>
        <taxon>Pichiales</taxon>
        <taxon>Pichiaceae</taxon>
        <taxon>Ambrosiozyma</taxon>
    </lineage>
</organism>
<evidence type="ECO:0000313" key="1">
    <source>
        <dbReference type="EMBL" id="GME97144.1"/>
    </source>
</evidence>
<keyword evidence="2" id="KW-1185">Reference proteome</keyword>
<comment type="caution">
    <text evidence="1">The sequence shown here is derived from an EMBL/GenBank/DDBJ whole genome shotgun (WGS) entry which is preliminary data.</text>
</comment>